<feature type="transmembrane region" description="Helical" evidence="7">
    <location>
        <begin position="379"/>
        <end position="398"/>
    </location>
</feature>
<evidence type="ECO:0000256" key="6">
    <source>
        <dbReference type="ARBA" id="ARBA00023136"/>
    </source>
</evidence>
<keyword evidence="5 7" id="KW-1133">Transmembrane helix</keyword>
<reference evidence="9 10" key="1">
    <citation type="journal article" date="2022" name="Genome Biol. Evol.">
        <title>Host diet, physiology and behaviors set the stage for Lachnospiraceae cladogenesis.</title>
        <authorList>
            <person name="Vera-Ponce De Leon A."/>
            <person name="Schneider M."/>
            <person name="Jahnes B.C."/>
            <person name="Sadowski V."/>
            <person name="Camuy-Velez L.A."/>
            <person name="Duan J."/>
            <person name="Sabree Z.L."/>
        </authorList>
    </citation>
    <scope>NUCLEOTIDE SEQUENCE [LARGE SCALE GENOMIC DNA]</scope>
    <source>
        <strain evidence="9 10">PAL227</strain>
    </source>
</reference>
<dbReference type="EMBL" id="JAMZFV010000017">
    <property type="protein sequence ID" value="MCP1110781.1"/>
    <property type="molecule type" value="Genomic_DNA"/>
</dbReference>
<evidence type="ECO:0000313" key="9">
    <source>
        <dbReference type="EMBL" id="MCP1110781.1"/>
    </source>
</evidence>
<dbReference type="Proteomes" id="UP001523565">
    <property type="component" value="Unassembled WGS sequence"/>
</dbReference>
<dbReference type="Pfam" id="PF07690">
    <property type="entry name" value="MFS_1"/>
    <property type="match status" value="1"/>
</dbReference>
<organism evidence="9 10">
    <name type="scientific">Ohessyouella blattaphilus</name>
    <dbReference type="NCBI Taxonomy" id="2949333"/>
    <lineage>
        <taxon>Bacteria</taxon>
        <taxon>Bacillati</taxon>
        <taxon>Bacillota</taxon>
        <taxon>Clostridia</taxon>
        <taxon>Lachnospirales</taxon>
        <taxon>Lachnospiraceae</taxon>
        <taxon>Ohessyouella</taxon>
    </lineage>
</organism>
<protein>
    <submittedName>
        <fullName evidence="9">MFS transporter</fullName>
    </submittedName>
</protein>
<accession>A0ABT1EJR4</accession>
<evidence type="ECO:0000256" key="2">
    <source>
        <dbReference type="ARBA" id="ARBA00022448"/>
    </source>
</evidence>
<gene>
    <name evidence="9" type="ORF">NK118_11005</name>
</gene>
<evidence type="ECO:0000313" key="10">
    <source>
        <dbReference type="Proteomes" id="UP001523565"/>
    </source>
</evidence>
<sequence length="415" mass="44988">MKKIDSWKKQFAIIYVGQALSLLGSAAVQFAVIWWLTIQTESAMVLTLSTIVAFVPNMFIGPFAGVLVDRYNRKLVMMAADGLVALSSVILGIVFLINQAPPIWFIFVILFVRGIGNMFHSPAMQAAIPMLVPAEHLTKAGGYGNLINSLSNMLGPVLGAALMGVAPIATIMLIDIVGALFAIVCLLFVNIPDIPRSVEMPHLSQDLKQGLGAMRENKPLMAVFFPMVLMNVIYMPLGTLFPLLVRTHFLGEAIHNSIVEFIFAGGLLISSLMIGVWGGMKNRFLMASLAVVLLGVTSLVSGILPATTLGFVVFAVVCFFMGMSGTFINVPVMAYVQESTAPEMMGKVFSLMMTAMTWSMPIGLLIAGPVCEVIGVGTWFFWSGVALVLTGILCRILTRPYDEQTRLPEKIEENS</sequence>
<feature type="transmembrane region" description="Helical" evidence="7">
    <location>
        <begin position="348"/>
        <end position="367"/>
    </location>
</feature>
<keyword evidence="6 7" id="KW-0472">Membrane</keyword>
<dbReference type="PROSITE" id="PS50850">
    <property type="entry name" value="MFS"/>
    <property type="match status" value="1"/>
</dbReference>
<proteinExistence type="predicted"/>
<feature type="transmembrane region" description="Helical" evidence="7">
    <location>
        <begin position="223"/>
        <end position="245"/>
    </location>
</feature>
<dbReference type="Gene3D" id="1.20.1250.20">
    <property type="entry name" value="MFS general substrate transporter like domains"/>
    <property type="match status" value="1"/>
</dbReference>
<evidence type="ECO:0000259" key="8">
    <source>
        <dbReference type="PROSITE" id="PS50850"/>
    </source>
</evidence>
<feature type="transmembrane region" description="Helical" evidence="7">
    <location>
        <begin position="168"/>
        <end position="191"/>
    </location>
</feature>
<dbReference type="InterPro" id="IPR036259">
    <property type="entry name" value="MFS_trans_sf"/>
</dbReference>
<comment type="caution">
    <text evidence="9">The sequence shown here is derived from an EMBL/GenBank/DDBJ whole genome shotgun (WGS) entry which is preliminary data.</text>
</comment>
<dbReference type="PANTHER" id="PTHR43266:SF10">
    <property type="entry name" value="BACILYSIN EXPORTER BACE-RELATED"/>
    <property type="match status" value="1"/>
</dbReference>
<keyword evidence="3" id="KW-1003">Cell membrane</keyword>
<keyword evidence="4 7" id="KW-0812">Transmembrane</keyword>
<evidence type="ECO:0000256" key="3">
    <source>
        <dbReference type="ARBA" id="ARBA00022475"/>
    </source>
</evidence>
<feature type="transmembrane region" description="Helical" evidence="7">
    <location>
        <begin position="43"/>
        <end position="68"/>
    </location>
</feature>
<feature type="domain" description="Major facilitator superfamily (MFS) profile" evidence="8">
    <location>
        <begin position="10"/>
        <end position="403"/>
    </location>
</feature>
<evidence type="ECO:0000256" key="1">
    <source>
        <dbReference type="ARBA" id="ARBA00004651"/>
    </source>
</evidence>
<comment type="subcellular location">
    <subcellularLocation>
        <location evidence="1">Cell membrane</location>
        <topology evidence="1">Multi-pass membrane protein</topology>
    </subcellularLocation>
</comment>
<dbReference type="PANTHER" id="PTHR43266">
    <property type="entry name" value="MACROLIDE-EFFLUX PROTEIN"/>
    <property type="match status" value="1"/>
</dbReference>
<keyword evidence="10" id="KW-1185">Reference proteome</keyword>
<feature type="transmembrane region" description="Helical" evidence="7">
    <location>
        <begin position="310"/>
        <end position="336"/>
    </location>
</feature>
<feature type="transmembrane region" description="Helical" evidence="7">
    <location>
        <begin position="257"/>
        <end position="277"/>
    </location>
</feature>
<evidence type="ECO:0000256" key="5">
    <source>
        <dbReference type="ARBA" id="ARBA00022989"/>
    </source>
</evidence>
<dbReference type="RefSeq" id="WP_262069660.1">
    <property type="nucleotide sequence ID" value="NZ_JAMXOC010000017.1"/>
</dbReference>
<evidence type="ECO:0000256" key="4">
    <source>
        <dbReference type="ARBA" id="ARBA00022692"/>
    </source>
</evidence>
<dbReference type="InterPro" id="IPR020846">
    <property type="entry name" value="MFS_dom"/>
</dbReference>
<name>A0ABT1EJR4_9FIRM</name>
<dbReference type="CDD" id="cd06173">
    <property type="entry name" value="MFS_MefA_like"/>
    <property type="match status" value="1"/>
</dbReference>
<dbReference type="SUPFAM" id="SSF103473">
    <property type="entry name" value="MFS general substrate transporter"/>
    <property type="match status" value="1"/>
</dbReference>
<feature type="transmembrane region" description="Helical" evidence="7">
    <location>
        <begin position="12"/>
        <end position="37"/>
    </location>
</feature>
<evidence type="ECO:0000256" key="7">
    <source>
        <dbReference type="SAM" id="Phobius"/>
    </source>
</evidence>
<keyword evidence="2" id="KW-0813">Transport</keyword>
<dbReference type="InterPro" id="IPR011701">
    <property type="entry name" value="MFS"/>
</dbReference>
<feature type="transmembrane region" description="Helical" evidence="7">
    <location>
        <begin position="284"/>
        <end position="304"/>
    </location>
</feature>